<feature type="compositionally biased region" description="Acidic residues" evidence="1">
    <location>
        <begin position="494"/>
        <end position="506"/>
    </location>
</feature>
<dbReference type="EMBL" id="JBBJBU010000002">
    <property type="protein sequence ID" value="KAK7206834.1"/>
    <property type="molecule type" value="Genomic_DNA"/>
</dbReference>
<comment type="caution">
    <text evidence="2">The sequence shown here is derived from an EMBL/GenBank/DDBJ whole genome shotgun (WGS) entry which is preliminary data.</text>
</comment>
<evidence type="ECO:0000313" key="3">
    <source>
        <dbReference type="Proteomes" id="UP001498771"/>
    </source>
</evidence>
<dbReference type="GeneID" id="90034965"/>
<accession>A0ABR1FAG8</accession>
<name>A0ABR1FAG8_9ASCO</name>
<evidence type="ECO:0000256" key="1">
    <source>
        <dbReference type="SAM" id="MobiDB-lite"/>
    </source>
</evidence>
<dbReference type="Proteomes" id="UP001498771">
    <property type="component" value="Unassembled WGS sequence"/>
</dbReference>
<dbReference type="SUPFAM" id="SSF55200">
    <property type="entry name" value="Translation initiation factor IF3, C-terminal domain"/>
    <property type="match status" value="1"/>
</dbReference>
<gene>
    <name evidence="2" type="ORF">BZA70DRAFT_115768</name>
</gene>
<sequence>MAASVPLTSRQSRLCNAPLNNISKSKGFSGSRRSTVIARLGVRHTSTHGDENTQKDNTFDFTKYIPNRQPPGARLLSPPKRKFVPPTRPLFTREGGDGDYFRNDITSTRDKFRLISSALDKSVEKPNLVGTPRGDFRKIESGRRPVYDIAGLPKIPKMARLAKMETAEISQVPGAKSLVGLLAGLGKRRSDAIKALYDNNAWSSLVSQQRRQENAARTKQGLRPLQGLSPLQGLTPSTETAIRKDPSALLEERFGATASEKPQAVFAAEKMTARGDRIKGKKPAVTVQPTWTWAQNAEDMKKQSGDITVNVVDAEGGFHQSWTLQAARELCPSTHSIVKTGMAGEVMVVKYMLRPHDVVVADREATSTKAKSSKAKTFKIPLSIEDHDIEIRARKIVENLEKFERVSVTLGRTNKDMNRYRDREDHVESTLIEMCEAKGARHSRTLEENKKRVVYFESATDDGVLAESINASRDETDEMDEMDDYIGEEENYLENAEGDVEETPEEEMSKYWSD</sequence>
<dbReference type="Gene3D" id="3.30.110.10">
    <property type="entry name" value="Translation initiation factor 3 (IF-3), C-terminal domain"/>
    <property type="match status" value="1"/>
</dbReference>
<feature type="region of interest" description="Disordered" evidence="1">
    <location>
        <begin position="215"/>
        <end position="243"/>
    </location>
</feature>
<proteinExistence type="predicted"/>
<protein>
    <submittedName>
        <fullName evidence="2">Uncharacterized protein</fullName>
    </submittedName>
</protein>
<reference evidence="2 3" key="1">
    <citation type="submission" date="2024-03" db="EMBL/GenBank/DDBJ databases">
        <title>Genome-scale model development and genomic sequencing of the oleaginous clade Lipomyces.</title>
        <authorList>
            <consortium name="Lawrence Berkeley National Laboratory"/>
            <person name="Czajka J.J."/>
            <person name="Han Y."/>
            <person name="Kim J."/>
            <person name="Mondo S.J."/>
            <person name="Hofstad B.A."/>
            <person name="Robles A."/>
            <person name="Haridas S."/>
            <person name="Riley R."/>
            <person name="LaButti K."/>
            <person name="Pangilinan J."/>
            <person name="Andreopoulos W."/>
            <person name="Lipzen A."/>
            <person name="Yan J."/>
            <person name="Wang M."/>
            <person name="Ng V."/>
            <person name="Grigoriev I.V."/>
            <person name="Spatafora J.W."/>
            <person name="Magnuson J.K."/>
            <person name="Baker S.E."/>
            <person name="Pomraning K.R."/>
        </authorList>
    </citation>
    <scope>NUCLEOTIDE SEQUENCE [LARGE SCALE GENOMIC DNA]</scope>
    <source>
        <strain evidence="2 3">Phaff 52-87</strain>
    </source>
</reference>
<feature type="region of interest" description="Disordered" evidence="1">
    <location>
        <begin position="68"/>
        <end position="89"/>
    </location>
</feature>
<organism evidence="2 3">
    <name type="scientific">Myxozyma melibiosi</name>
    <dbReference type="NCBI Taxonomy" id="54550"/>
    <lineage>
        <taxon>Eukaryota</taxon>
        <taxon>Fungi</taxon>
        <taxon>Dikarya</taxon>
        <taxon>Ascomycota</taxon>
        <taxon>Saccharomycotina</taxon>
        <taxon>Lipomycetes</taxon>
        <taxon>Lipomycetales</taxon>
        <taxon>Lipomycetaceae</taxon>
        <taxon>Myxozyma</taxon>
    </lineage>
</organism>
<evidence type="ECO:0000313" key="2">
    <source>
        <dbReference type="EMBL" id="KAK7206834.1"/>
    </source>
</evidence>
<keyword evidence="3" id="KW-1185">Reference proteome</keyword>
<dbReference type="InterPro" id="IPR036788">
    <property type="entry name" value="T_IF-3_C_sf"/>
</dbReference>
<dbReference type="RefSeq" id="XP_064769867.1">
    <property type="nucleotide sequence ID" value="XM_064909453.1"/>
</dbReference>
<feature type="region of interest" description="Disordered" evidence="1">
    <location>
        <begin position="494"/>
        <end position="514"/>
    </location>
</feature>